<proteinExistence type="predicted"/>
<dbReference type="InterPro" id="IPR001789">
    <property type="entry name" value="Sig_transdc_resp-reg_receiver"/>
</dbReference>
<dbReference type="RefSeq" id="WP_135869704.1">
    <property type="nucleotide sequence ID" value="NZ_SRSC01000002.1"/>
</dbReference>
<dbReference type="InterPro" id="IPR011006">
    <property type="entry name" value="CheY-like_superfamily"/>
</dbReference>
<dbReference type="CDD" id="cd17546">
    <property type="entry name" value="REC_hyHK_CKI1_RcsC-like"/>
    <property type="match status" value="1"/>
</dbReference>
<feature type="modified residue" description="4-aspartylphosphate" evidence="1">
    <location>
        <position position="55"/>
    </location>
</feature>
<evidence type="ECO:0000313" key="3">
    <source>
        <dbReference type="EMBL" id="TGU72217.1"/>
    </source>
</evidence>
<reference evidence="3 4" key="1">
    <citation type="submission" date="2019-04" db="EMBL/GenBank/DDBJ databases">
        <title>Geobacter oryzae sp. nov., ferric-reducing bacteria isolated from paddy soil.</title>
        <authorList>
            <person name="Xu Z."/>
            <person name="Masuda Y."/>
            <person name="Itoh H."/>
            <person name="Senoo K."/>
        </authorList>
    </citation>
    <scope>NUCLEOTIDE SEQUENCE [LARGE SCALE GENOMIC DNA]</scope>
    <source>
        <strain evidence="3 4">Red111</strain>
    </source>
</reference>
<dbReference type="PROSITE" id="PS50110">
    <property type="entry name" value="RESPONSE_REGULATORY"/>
    <property type="match status" value="1"/>
</dbReference>
<keyword evidence="1" id="KW-0597">Phosphoprotein</keyword>
<dbReference type="AlphaFoldDB" id="A0A4S1CFE4"/>
<evidence type="ECO:0000313" key="4">
    <source>
        <dbReference type="Proteomes" id="UP000306416"/>
    </source>
</evidence>
<dbReference type="SMART" id="SM00448">
    <property type="entry name" value="REC"/>
    <property type="match status" value="1"/>
</dbReference>
<sequence length="131" mass="14256">MKCLIVDDESFCRDFVATLLSATADCHQASSGQEALEKYKAALASGEPFDLVIMDIMMPGMSGHDAAKAIRHIEKEQKPAKRVNIVMLTALNSSNDAMESFCNAQSAAYLVKPVSKEGLFNVLSKLGLMKR</sequence>
<feature type="domain" description="Response regulatory" evidence="2">
    <location>
        <begin position="2"/>
        <end position="127"/>
    </location>
</feature>
<dbReference type="Pfam" id="PF00072">
    <property type="entry name" value="Response_reg"/>
    <property type="match status" value="1"/>
</dbReference>
<keyword evidence="4" id="KW-1185">Reference proteome</keyword>
<dbReference type="EMBL" id="SRSC01000002">
    <property type="protein sequence ID" value="TGU72217.1"/>
    <property type="molecule type" value="Genomic_DNA"/>
</dbReference>
<evidence type="ECO:0000259" key="2">
    <source>
        <dbReference type="PROSITE" id="PS50110"/>
    </source>
</evidence>
<dbReference type="GO" id="GO:0000160">
    <property type="term" value="P:phosphorelay signal transduction system"/>
    <property type="evidence" value="ECO:0007669"/>
    <property type="project" value="InterPro"/>
</dbReference>
<dbReference type="PANTHER" id="PTHR43228">
    <property type="entry name" value="TWO-COMPONENT RESPONSE REGULATOR"/>
    <property type="match status" value="1"/>
</dbReference>
<dbReference type="InterPro" id="IPR052048">
    <property type="entry name" value="ST_Response_Regulator"/>
</dbReference>
<comment type="caution">
    <text evidence="3">The sequence shown here is derived from an EMBL/GenBank/DDBJ whole genome shotgun (WGS) entry which is preliminary data.</text>
</comment>
<dbReference type="SUPFAM" id="SSF52172">
    <property type="entry name" value="CheY-like"/>
    <property type="match status" value="1"/>
</dbReference>
<name>A0A4S1CFE4_9BACT</name>
<dbReference type="Gene3D" id="3.40.50.2300">
    <property type="match status" value="1"/>
</dbReference>
<protein>
    <submittedName>
        <fullName evidence="3">Response regulator</fullName>
    </submittedName>
</protein>
<dbReference type="Proteomes" id="UP000306416">
    <property type="component" value="Unassembled WGS sequence"/>
</dbReference>
<dbReference type="PANTHER" id="PTHR43228:SF1">
    <property type="entry name" value="TWO-COMPONENT RESPONSE REGULATOR ARR22"/>
    <property type="match status" value="1"/>
</dbReference>
<accession>A0A4S1CFE4</accession>
<organism evidence="3 4">
    <name type="scientific">Geomonas terrae</name>
    <dbReference type="NCBI Taxonomy" id="2562681"/>
    <lineage>
        <taxon>Bacteria</taxon>
        <taxon>Pseudomonadati</taxon>
        <taxon>Thermodesulfobacteriota</taxon>
        <taxon>Desulfuromonadia</taxon>
        <taxon>Geobacterales</taxon>
        <taxon>Geobacteraceae</taxon>
        <taxon>Geomonas</taxon>
    </lineage>
</organism>
<gene>
    <name evidence="3" type="ORF">E4633_07845</name>
</gene>
<evidence type="ECO:0000256" key="1">
    <source>
        <dbReference type="PROSITE-ProRule" id="PRU00169"/>
    </source>
</evidence>